<evidence type="ECO:0000313" key="2">
    <source>
        <dbReference type="Proteomes" id="UP000076872"/>
    </source>
</evidence>
<accession>A0AAW3RBS7</accession>
<dbReference type="AlphaFoldDB" id="A0AAW3RBS7"/>
<organism evidence="1 2">
    <name type="scientific">Lactiplantibacillus plantarum</name>
    <name type="common">Lactobacillus plantarum</name>
    <dbReference type="NCBI Taxonomy" id="1590"/>
    <lineage>
        <taxon>Bacteria</taxon>
        <taxon>Bacillati</taxon>
        <taxon>Bacillota</taxon>
        <taxon>Bacilli</taxon>
        <taxon>Lactobacillales</taxon>
        <taxon>Lactobacillaceae</taxon>
        <taxon>Lactiplantibacillus</taxon>
    </lineage>
</organism>
<evidence type="ECO:0000313" key="1">
    <source>
        <dbReference type="EMBL" id="KZV01846.1"/>
    </source>
</evidence>
<gene>
    <name evidence="1" type="ORF">NAB2_2466</name>
</gene>
<dbReference type="RefSeq" id="WP_063491269.1">
    <property type="nucleotide sequence ID" value="NZ_BLJR01000004.1"/>
</dbReference>
<protein>
    <submittedName>
        <fullName evidence="1">Uncharacterized protein</fullName>
    </submittedName>
</protein>
<reference evidence="1 2" key="1">
    <citation type="submission" date="2016-03" db="EMBL/GenBank/DDBJ databases">
        <title>Comparative genomics of 54 Lactobacillus plantarum strains reveals genomic uncoupling from niche constraints.</title>
        <authorList>
            <person name="Martino M.E."/>
        </authorList>
    </citation>
    <scope>NUCLEOTIDE SEQUENCE [LARGE SCALE GENOMIC DNA]</scope>
    <source>
        <strain evidence="1 2">NAB2</strain>
    </source>
</reference>
<dbReference type="EMBL" id="LUXO01000033">
    <property type="protein sequence ID" value="KZV01846.1"/>
    <property type="molecule type" value="Genomic_DNA"/>
</dbReference>
<name>A0AAW3RBS7_LACPN</name>
<sequence>MTILNGFKQVDLSSTNGMGSTPTIKVTDSSVTFNRGFCRELNFAQFIELYVDIKNHKVAFMGTNTETKVSRHFCQPKKSKKVSGVYWTGKSIRHVMDVSLNRKSGQTLKLVGSKENGAIVFNYENTDQGTN</sequence>
<dbReference type="Proteomes" id="UP000076872">
    <property type="component" value="Unassembled WGS sequence"/>
</dbReference>
<proteinExistence type="predicted"/>
<comment type="caution">
    <text evidence="1">The sequence shown here is derived from an EMBL/GenBank/DDBJ whole genome shotgun (WGS) entry which is preliminary data.</text>
</comment>